<dbReference type="Gene3D" id="3.30.450.20">
    <property type="entry name" value="PAS domain"/>
    <property type="match status" value="1"/>
</dbReference>
<evidence type="ECO:0000256" key="6">
    <source>
        <dbReference type="PROSITE-ProRule" id="PRU00169"/>
    </source>
</evidence>
<dbReference type="Gene3D" id="1.10.287.130">
    <property type="match status" value="1"/>
</dbReference>
<dbReference type="InterPro" id="IPR000700">
    <property type="entry name" value="PAS-assoc_C"/>
</dbReference>
<name>A0A849I818_9HYPH</name>
<evidence type="ECO:0000256" key="4">
    <source>
        <dbReference type="ARBA" id="ARBA00022679"/>
    </source>
</evidence>
<dbReference type="PROSITE" id="PS50110">
    <property type="entry name" value="RESPONSE_REGULATORY"/>
    <property type="match status" value="1"/>
</dbReference>
<dbReference type="SMART" id="SM00387">
    <property type="entry name" value="HATPase_c"/>
    <property type="match status" value="1"/>
</dbReference>
<feature type="domain" description="Histidine kinase" evidence="8">
    <location>
        <begin position="315"/>
        <end position="536"/>
    </location>
</feature>
<accession>A0A849I818</accession>
<feature type="region of interest" description="Disordered" evidence="7">
    <location>
        <begin position="675"/>
        <end position="706"/>
    </location>
</feature>
<dbReference type="Gene3D" id="3.40.50.2300">
    <property type="match status" value="1"/>
</dbReference>
<dbReference type="SMART" id="SM00448">
    <property type="entry name" value="REC"/>
    <property type="match status" value="1"/>
</dbReference>
<proteinExistence type="predicted"/>
<dbReference type="InterPro" id="IPR001789">
    <property type="entry name" value="Sig_transdc_resp-reg_receiver"/>
</dbReference>
<evidence type="ECO:0000259" key="9">
    <source>
        <dbReference type="PROSITE" id="PS50110"/>
    </source>
</evidence>
<dbReference type="EC" id="2.7.13.3" evidence="2"/>
<reference evidence="11 12" key="1">
    <citation type="submission" date="2020-04" db="EMBL/GenBank/DDBJ databases">
        <title>Enterovirga sp. isolate from soil.</title>
        <authorList>
            <person name="Chea S."/>
            <person name="Kim D.-U."/>
        </authorList>
    </citation>
    <scope>NUCLEOTIDE SEQUENCE [LARGE SCALE GENOMIC DNA]</scope>
    <source>
        <strain evidence="11 12">DB1703</strain>
    </source>
</reference>
<dbReference type="InterPro" id="IPR036097">
    <property type="entry name" value="HisK_dim/P_sf"/>
</dbReference>
<dbReference type="Pfam" id="PF00512">
    <property type="entry name" value="HisKA"/>
    <property type="match status" value="1"/>
</dbReference>
<dbReference type="PRINTS" id="PR00344">
    <property type="entry name" value="BCTRLSENSOR"/>
</dbReference>
<organism evidence="11 12">
    <name type="scientific">Enterovirga aerilata</name>
    <dbReference type="NCBI Taxonomy" id="2730920"/>
    <lineage>
        <taxon>Bacteria</taxon>
        <taxon>Pseudomonadati</taxon>
        <taxon>Pseudomonadota</taxon>
        <taxon>Alphaproteobacteria</taxon>
        <taxon>Hyphomicrobiales</taxon>
        <taxon>Methylobacteriaceae</taxon>
        <taxon>Enterovirga</taxon>
    </lineage>
</organism>
<dbReference type="InterPro" id="IPR036890">
    <property type="entry name" value="HATPase_C_sf"/>
</dbReference>
<dbReference type="SUPFAM" id="SSF55785">
    <property type="entry name" value="PYP-like sensor domain (PAS domain)"/>
    <property type="match status" value="1"/>
</dbReference>
<dbReference type="InterPro" id="IPR029016">
    <property type="entry name" value="GAF-like_dom_sf"/>
</dbReference>
<dbReference type="SUPFAM" id="SSF55874">
    <property type="entry name" value="ATPase domain of HSP90 chaperone/DNA topoisomerase II/histidine kinase"/>
    <property type="match status" value="1"/>
</dbReference>
<dbReference type="Pfam" id="PF01590">
    <property type="entry name" value="GAF"/>
    <property type="match status" value="1"/>
</dbReference>
<dbReference type="PROSITE" id="PS50113">
    <property type="entry name" value="PAC"/>
    <property type="match status" value="1"/>
</dbReference>
<dbReference type="InterPro" id="IPR035965">
    <property type="entry name" value="PAS-like_dom_sf"/>
</dbReference>
<dbReference type="SMART" id="SM00388">
    <property type="entry name" value="HisKA"/>
    <property type="match status" value="1"/>
</dbReference>
<comment type="catalytic activity">
    <reaction evidence="1">
        <text>ATP + protein L-histidine = ADP + protein N-phospho-L-histidine.</text>
        <dbReference type="EC" id="2.7.13.3"/>
    </reaction>
</comment>
<comment type="caution">
    <text evidence="11">The sequence shown here is derived from an EMBL/GenBank/DDBJ whole genome shotgun (WGS) entry which is preliminary data.</text>
</comment>
<dbReference type="Gene3D" id="3.30.565.10">
    <property type="entry name" value="Histidine kinase-like ATPase, C-terminal domain"/>
    <property type="match status" value="1"/>
</dbReference>
<dbReference type="Pfam" id="PF00072">
    <property type="entry name" value="Response_reg"/>
    <property type="match status" value="1"/>
</dbReference>
<dbReference type="InterPro" id="IPR003018">
    <property type="entry name" value="GAF"/>
</dbReference>
<dbReference type="SMART" id="SM00065">
    <property type="entry name" value="GAF"/>
    <property type="match status" value="1"/>
</dbReference>
<dbReference type="PROSITE" id="PS50109">
    <property type="entry name" value="HIS_KIN"/>
    <property type="match status" value="1"/>
</dbReference>
<dbReference type="Proteomes" id="UP000564885">
    <property type="component" value="Unassembled WGS sequence"/>
</dbReference>
<evidence type="ECO:0000259" key="10">
    <source>
        <dbReference type="PROSITE" id="PS50113"/>
    </source>
</evidence>
<dbReference type="NCBIfam" id="TIGR00229">
    <property type="entry name" value="sensory_box"/>
    <property type="match status" value="1"/>
</dbReference>
<dbReference type="SUPFAM" id="SSF47384">
    <property type="entry name" value="Homodimeric domain of signal transducing histidine kinase"/>
    <property type="match status" value="1"/>
</dbReference>
<gene>
    <name evidence="11" type="ORF">HJG44_16185</name>
</gene>
<dbReference type="InterPro" id="IPR013656">
    <property type="entry name" value="PAS_4"/>
</dbReference>
<evidence type="ECO:0000256" key="3">
    <source>
        <dbReference type="ARBA" id="ARBA00022553"/>
    </source>
</evidence>
<dbReference type="InterPro" id="IPR011006">
    <property type="entry name" value="CheY-like_superfamily"/>
</dbReference>
<dbReference type="AlphaFoldDB" id="A0A849I818"/>
<dbReference type="InterPro" id="IPR003661">
    <property type="entry name" value="HisK_dim/P_dom"/>
</dbReference>
<dbReference type="Pfam" id="PF08448">
    <property type="entry name" value="PAS_4"/>
    <property type="match status" value="1"/>
</dbReference>
<feature type="compositionally biased region" description="Basic and acidic residues" evidence="7">
    <location>
        <begin position="694"/>
        <end position="706"/>
    </location>
</feature>
<dbReference type="InterPro" id="IPR004358">
    <property type="entry name" value="Sig_transdc_His_kin-like_C"/>
</dbReference>
<keyword evidence="5" id="KW-0418">Kinase</keyword>
<dbReference type="EMBL" id="JABEPP010000004">
    <property type="protein sequence ID" value="NNM73924.1"/>
    <property type="molecule type" value="Genomic_DNA"/>
</dbReference>
<evidence type="ECO:0000256" key="2">
    <source>
        <dbReference type="ARBA" id="ARBA00012438"/>
    </source>
</evidence>
<feature type="modified residue" description="4-aspartylphosphate" evidence="6">
    <location>
        <position position="609"/>
    </location>
</feature>
<evidence type="ECO:0000313" key="11">
    <source>
        <dbReference type="EMBL" id="NNM73924.1"/>
    </source>
</evidence>
<feature type="domain" description="PAC" evidence="10">
    <location>
        <begin position="243"/>
        <end position="295"/>
    </location>
</feature>
<dbReference type="CDD" id="cd00082">
    <property type="entry name" value="HisKA"/>
    <property type="match status" value="1"/>
</dbReference>
<keyword evidence="4" id="KW-0808">Transferase</keyword>
<dbReference type="PANTHER" id="PTHR43065:SF49">
    <property type="entry name" value="HISTIDINE KINASE"/>
    <property type="match status" value="1"/>
</dbReference>
<dbReference type="SUPFAM" id="SSF52172">
    <property type="entry name" value="CheY-like"/>
    <property type="match status" value="1"/>
</dbReference>
<dbReference type="SUPFAM" id="SSF55781">
    <property type="entry name" value="GAF domain-like"/>
    <property type="match status" value="1"/>
</dbReference>
<sequence>MSSSLTAPSDFGADVVAVEGIAAVPTILEVICRTTGMGFAAVARVTEERWVACAVKDDIAFGLEPGGELKVETTICHEIRQSGTAVVIDNVEADLTYCGHPTAAMYGFQSYVSMPIVLPNGSFWGTLCAIDPRPARVDTPETVGMFKMFAELIGFHLDANLRVATSTAKLRLYENIVQSDTAPICVFDTEYRLIAFNKAHNDEFRRVNGFDTKLGDVFPDLFIPEQAEVMRGLMGRALAGESFKVEAVFGRPEYGQPAWEITYTPLRDEAGEIIGAFHHAHDISARLTAEANLRSAQDTLRQSQKLEAVGQLTGGVAHDFNNLLTVIKSSSDLLKRPNLPEERRSRYVDAISDTVDRATKLTAQLLAFARRQSLKPEVFEIADALRGTADMVATVIGARVQIAIELPDQPCYVRADRSQFETALVNMAVNARDAMHGEGKLTLHLSCGLPLPPIRRHAGAPGPFVRITVTDTGEGIPGATLGRIFEPFFTTKEVGRGTGLGLSQVFGFAKQSGGDIDVASEIGIGTTFSLYLPEAQEVAAESGVVDQQVVFPGEALRVLVVEDNAAVGSSLTEALSDLGFETSWAVDAREALDHLSRTPSHGFDVVFSDVVMPGMSGLEMAQLIRHRHPAMPVVLTSGYSHVLADEGRHGFELMQKPYSVDQLAQVLRGIVGRKNDPATQSADFGGKRTLSARTARDRDDTQHGSN</sequence>
<evidence type="ECO:0000256" key="5">
    <source>
        <dbReference type="ARBA" id="ARBA00022777"/>
    </source>
</evidence>
<dbReference type="InterPro" id="IPR003594">
    <property type="entry name" value="HATPase_dom"/>
</dbReference>
<evidence type="ECO:0000256" key="7">
    <source>
        <dbReference type="SAM" id="MobiDB-lite"/>
    </source>
</evidence>
<dbReference type="GO" id="GO:0000155">
    <property type="term" value="F:phosphorelay sensor kinase activity"/>
    <property type="evidence" value="ECO:0007669"/>
    <property type="project" value="InterPro"/>
</dbReference>
<evidence type="ECO:0000259" key="8">
    <source>
        <dbReference type="PROSITE" id="PS50109"/>
    </source>
</evidence>
<evidence type="ECO:0000313" key="12">
    <source>
        <dbReference type="Proteomes" id="UP000564885"/>
    </source>
</evidence>
<dbReference type="InterPro" id="IPR000014">
    <property type="entry name" value="PAS"/>
</dbReference>
<dbReference type="RefSeq" id="WP_171219367.1">
    <property type="nucleotide sequence ID" value="NZ_JABEPP010000004.1"/>
</dbReference>
<dbReference type="InterPro" id="IPR005467">
    <property type="entry name" value="His_kinase_dom"/>
</dbReference>
<feature type="domain" description="Response regulatory" evidence="9">
    <location>
        <begin position="557"/>
        <end position="671"/>
    </location>
</feature>
<dbReference type="Gene3D" id="3.30.450.40">
    <property type="match status" value="1"/>
</dbReference>
<protein>
    <recommendedName>
        <fullName evidence="2">histidine kinase</fullName>
        <ecNumber evidence="2">2.7.13.3</ecNumber>
    </recommendedName>
</protein>
<dbReference type="Pfam" id="PF02518">
    <property type="entry name" value="HATPase_c"/>
    <property type="match status" value="1"/>
</dbReference>
<evidence type="ECO:0000256" key="1">
    <source>
        <dbReference type="ARBA" id="ARBA00000085"/>
    </source>
</evidence>
<keyword evidence="3 6" id="KW-0597">Phosphoprotein</keyword>
<dbReference type="PANTHER" id="PTHR43065">
    <property type="entry name" value="SENSOR HISTIDINE KINASE"/>
    <property type="match status" value="1"/>
</dbReference>
<keyword evidence="12" id="KW-1185">Reference proteome</keyword>